<reference evidence="1" key="2">
    <citation type="journal article" date="2015" name="Data Brief">
        <title>Shoot transcriptome of the giant reed, Arundo donax.</title>
        <authorList>
            <person name="Barrero R.A."/>
            <person name="Guerrero F.D."/>
            <person name="Moolhuijzen P."/>
            <person name="Goolsby J.A."/>
            <person name="Tidwell J."/>
            <person name="Bellgard S.E."/>
            <person name="Bellgard M.I."/>
        </authorList>
    </citation>
    <scope>NUCLEOTIDE SEQUENCE</scope>
    <source>
        <tissue evidence="1">Shoot tissue taken approximately 20 cm above the soil surface</tissue>
    </source>
</reference>
<organism evidence="1">
    <name type="scientific">Arundo donax</name>
    <name type="common">Giant reed</name>
    <name type="synonym">Donax arundinaceus</name>
    <dbReference type="NCBI Taxonomy" id="35708"/>
    <lineage>
        <taxon>Eukaryota</taxon>
        <taxon>Viridiplantae</taxon>
        <taxon>Streptophyta</taxon>
        <taxon>Embryophyta</taxon>
        <taxon>Tracheophyta</taxon>
        <taxon>Spermatophyta</taxon>
        <taxon>Magnoliopsida</taxon>
        <taxon>Liliopsida</taxon>
        <taxon>Poales</taxon>
        <taxon>Poaceae</taxon>
        <taxon>PACMAD clade</taxon>
        <taxon>Arundinoideae</taxon>
        <taxon>Arundineae</taxon>
        <taxon>Arundo</taxon>
    </lineage>
</organism>
<proteinExistence type="predicted"/>
<dbReference type="EMBL" id="GBRH01165599">
    <property type="protein sequence ID" value="JAE32297.1"/>
    <property type="molecule type" value="Transcribed_RNA"/>
</dbReference>
<accession>A0A0A9H6C6</accession>
<protein>
    <submittedName>
        <fullName evidence="1">Uncharacterized protein</fullName>
    </submittedName>
</protein>
<name>A0A0A9H6C6_ARUDO</name>
<evidence type="ECO:0000313" key="1">
    <source>
        <dbReference type="EMBL" id="JAE32297.1"/>
    </source>
</evidence>
<reference evidence="1" key="1">
    <citation type="submission" date="2014-09" db="EMBL/GenBank/DDBJ databases">
        <authorList>
            <person name="Magalhaes I.L.F."/>
            <person name="Oliveira U."/>
            <person name="Santos F.R."/>
            <person name="Vidigal T.H.D.A."/>
            <person name="Brescovit A.D."/>
            <person name="Santos A.J."/>
        </authorList>
    </citation>
    <scope>NUCLEOTIDE SEQUENCE</scope>
    <source>
        <tissue evidence="1">Shoot tissue taken approximately 20 cm above the soil surface</tissue>
    </source>
</reference>
<dbReference type="AlphaFoldDB" id="A0A0A9H6C6"/>
<sequence>MNLRIEGIRNELGQAGRLCALRGREW</sequence>